<dbReference type="InterPro" id="IPR050491">
    <property type="entry name" value="AmpC-like"/>
</dbReference>
<keyword evidence="1" id="KW-0472">Membrane</keyword>
<feature type="transmembrane region" description="Helical" evidence="1">
    <location>
        <begin position="568"/>
        <end position="587"/>
    </location>
</feature>
<keyword evidence="1" id="KW-1133">Transmembrane helix</keyword>
<dbReference type="Proteomes" id="UP001597641">
    <property type="component" value="Unassembled WGS sequence"/>
</dbReference>
<evidence type="ECO:0000256" key="1">
    <source>
        <dbReference type="SAM" id="Phobius"/>
    </source>
</evidence>
<protein>
    <submittedName>
        <fullName evidence="3">Serine hydrolase domain-containing protein</fullName>
        <ecNumber evidence="3">3.-.-.-</ecNumber>
    </submittedName>
</protein>
<dbReference type="GO" id="GO:0016787">
    <property type="term" value="F:hydrolase activity"/>
    <property type="evidence" value="ECO:0007669"/>
    <property type="project" value="UniProtKB-KW"/>
</dbReference>
<accession>A0ABW6C3M7</accession>
<feature type="transmembrane region" description="Helical" evidence="1">
    <location>
        <begin position="492"/>
        <end position="518"/>
    </location>
</feature>
<dbReference type="SUPFAM" id="SSF56601">
    <property type="entry name" value="beta-lactamase/transpeptidase-like"/>
    <property type="match status" value="1"/>
</dbReference>
<dbReference type="PANTHER" id="PTHR46825:SF9">
    <property type="entry name" value="BETA-LACTAMASE-RELATED DOMAIN-CONTAINING PROTEIN"/>
    <property type="match status" value="1"/>
</dbReference>
<keyword evidence="4" id="KW-1185">Reference proteome</keyword>
<dbReference type="InterPro" id="IPR012338">
    <property type="entry name" value="Beta-lactam/transpept-like"/>
</dbReference>
<organism evidence="3 4">
    <name type="scientific">Pontibacter toksunensis</name>
    <dbReference type="NCBI Taxonomy" id="1332631"/>
    <lineage>
        <taxon>Bacteria</taxon>
        <taxon>Pseudomonadati</taxon>
        <taxon>Bacteroidota</taxon>
        <taxon>Cytophagia</taxon>
        <taxon>Cytophagales</taxon>
        <taxon>Hymenobacteraceae</taxon>
        <taxon>Pontibacter</taxon>
    </lineage>
</organism>
<reference evidence="4" key="1">
    <citation type="journal article" date="2019" name="Int. J. Syst. Evol. Microbiol.">
        <title>The Global Catalogue of Microorganisms (GCM) 10K type strain sequencing project: providing services to taxonomists for standard genome sequencing and annotation.</title>
        <authorList>
            <consortium name="The Broad Institute Genomics Platform"/>
            <consortium name="The Broad Institute Genome Sequencing Center for Infectious Disease"/>
            <person name="Wu L."/>
            <person name="Ma J."/>
        </authorList>
    </citation>
    <scope>NUCLEOTIDE SEQUENCE [LARGE SCALE GENOMIC DNA]</scope>
    <source>
        <strain evidence="4">KCTC 23984</strain>
    </source>
</reference>
<comment type="caution">
    <text evidence="3">The sequence shown here is derived from an EMBL/GenBank/DDBJ whole genome shotgun (WGS) entry which is preliminary data.</text>
</comment>
<dbReference type="EC" id="3.-.-.-" evidence="3"/>
<dbReference type="RefSeq" id="WP_377491951.1">
    <property type="nucleotide sequence ID" value="NZ_JBHUOX010000044.1"/>
</dbReference>
<gene>
    <name evidence="3" type="ORF">ACFS7Z_25915</name>
</gene>
<keyword evidence="3" id="KW-0378">Hydrolase</keyword>
<feature type="domain" description="Beta-lactamase-related" evidence="2">
    <location>
        <begin position="50"/>
        <end position="362"/>
    </location>
</feature>
<evidence type="ECO:0000313" key="4">
    <source>
        <dbReference type="Proteomes" id="UP001597641"/>
    </source>
</evidence>
<feature type="transmembrane region" description="Helical" evidence="1">
    <location>
        <begin position="525"/>
        <end position="548"/>
    </location>
</feature>
<dbReference type="PANTHER" id="PTHR46825">
    <property type="entry name" value="D-ALANYL-D-ALANINE-CARBOXYPEPTIDASE/ENDOPEPTIDASE AMPH"/>
    <property type="match status" value="1"/>
</dbReference>
<keyword evidence="1" id="KW-0812">Transmembrane</keyword>
<evidence type="ECO:0000259" key="2">
    <source>
        <dbReference type="Pfam" id="PF00144"/>
    </source>
</evidence>
<dbReference type="InterPro" id="IPR001466">
    <property type="entry name" value="Beta-lactam-related"/>
</dbReference>
<dbReference type="Pfam" id="PF00144">
    <property type="entry name" value="Beta-lactamase"/>
    <property type="match status" value="1"/>
</dbReference>
<feature type="transmembrane region" description="Helical" evidence="1">
    <location>
        <begin position="599"/>
        <end position="625"/>
    </location>
</feature>
<evidence type="ECO:0000313" key="3">
    <source>
        <dbReference type="EMBL" id="MFD3003819.1"/>
    </source>
</evidence>
<name>A0ABW6C3M7_9BACT</name>
<sequence>MLNQFYKLSLTAFLVLLLSYNGFSNHKTPLDSVQNSRFNQLKNDIEKVIKNYNGLCAGLVLVRKDNPEWVVAIGEGKSGGGKTMSENTIFRTASISKMFVALAILKLQEDGQLTLQDRIKDIVPGVEFENLWEETHPVRIVHLLEHTTGWDGTHLVEMVHNQTPPIALKEALEFHPHSRKSRWVPGSRMSYCNSGYAVAAYIVEKVSGLPYEKYVYKNILKPLKMEHSTFFNDQIYKKWVGETYNWAMESVDYKNELYRPAAALNSSPKDMAQLLMLLLNRGRIDSLILFREESINRMEVPKGTPGAQAGLELGYGLGNFTSVYKGLTYHGHDGAMDGGLSQLSYLPEHGIGHVILLNANNAQAMQQIMALVRDFEVEMLSILKQQQPDYENQIKIKDGYYLSINPRNQNRFYQDMFINIDRVEIHRTFITRSWIVPGPKTTYYPISPTQFTLGTTNKIGLVEADDPIAGKVLYTEASVLKPISSIQVFGQAMLLVLWTILMIVGLLSFSVFTFLYLINREKYKVVIRISLIPTLTSLFIISILYLQFFGIENGDVLLSKPTFISTSLMVLSVLFVIGAMTSGIIIYKSRQQKINNLIYYSLSVLSCLHIIASIYLMYFGFIPLITWA</sequence>
<dbReference type="Gene3D" id="3.40.710.10">
    <property type="entry name" value="DD-peptidase/beta-lactamase superfamily"/>
    <property type="match status" value="1"/>
</dbReference>
<proteinExistence type="predicted"/>
<dbReference type="EMBL" id="JBHUOX010000044">
    <property type="protein sequence ID" value="MFD3003819.1"/>
    <property type="molecule type" value="Genomic_DNA"/>
</dbReference>